<proteinExistence type="predicted"/>
<keyword evidence="1" id="KW-0238">DNA-binding</keyword>
<dbReference type="EMBL" id="ACYG01000019">
    <property type="protein sequence ID" value="EEV18242.1"/>
    <property type="molecule type" value="Genomic_DNA"/>
</dbReference>
<evidence type="ECO:0000313" key="3">
    <source>
        <dbReference type="Proteomes" id="UP000005709"/>
    </source>
</evidence>
<dbReference type="SUPFAM" id="SSF46785">
    <property type="entry name" value="Winged helix' DNA-binding domain"/>
    <property type="match status" value="1"/>
</dbReference>
<dbReference type="InterPro" id="IPR036390">
    <property type="entry name" value="WH_DNA-bd_sf"/>
</dbReference>
<protein>
    <submittedName>
        <fullName evidence="2">Transcriptional regulator, Rrf2 family</fullName>
    </submittedName>
</protein>
<dbReference type="RefSeq" id="WP_005870604.1">
    <property type="nucleotide sequence ID" value="NZ_ACYG01000019.1"/>
</dbReference>
<comment type="caution">
    <text evidence="2">The sequence shown here is derived from an EMBL/GenBank/DDBJ whole genome shotgun (WGS) entry which is preliminary data.</text>
</comment>
<gene>
    <name evidence="2" type="ORF">CAMGR0001_0999</name>
</gene>
<sequence>MALLSTKGVYGLAAILQIAKASEVAPISIKEIAERTGVSKNYLEQILNTLRNEKLVCSIKGKNGGYHLARDASEISFGEIFTALEKDLRMTSIQMSDPGLRAFFEKFDVKLAEIFNEPLSSYEEMMARSVQYLNFSI</sequence>
<organism evidence="2 3">
    <name type="scientific">Campylobacter gracilis RM3268</name>
    <dbReference type="NCBI Taxonomy" id="553220"/>
    <lineage>
        <taxon>Bacteria</taxon>
        <taxon>Pseudomonadati</taxon>
        <taxon>Campylobacterota</taxon>
        <taxon>Epsilonproteobacteria</taxon>
        <taxon>Campylobacterales</taxon>
        <taxon>Campylobacteraceae</taxon>
        <taxon>Campylobacter</taxon>
    </lineage>
</organism>
<dbReference type="Proteomes" id="UP000005709">
    <property type="component" value="Unassembled WGS sequence"/>
</dbReference>
<name>C8PGK4_9BACT</name>
<dbReference type="PROSITE" id="PS51197">
    <property type="entry name" value="HTH_RRF2_2"/>
    <property type="match status" value="1"/>
</dbReference>
<dbReference type="STRING" id="824.CGRAC_1091"/>
<dbReference type="NCBIfam" id="TIGR00738">
    <property type="entry name" value="rrf2_super"/>
    <property type="match status" value="1"/>
</dbReference>
<dbReference type="GO" id="GO:0003700">
    <property type="term" value="F:DNA-binding transcription factor activity"/>
    <property type="evidence" value="ECO:0007669"/>
    <property type="project" value="TreeGrafter"/>
</dbReference>
<dbReference type="InterPro" id="IPR036388">
    <property type="entry name" value="WH-like_DNA-bd_sf"/>
</dbReference>
<dbReference type="InterPro" id="IPR000944">
    <property type="entry name" value="Tscrpt_reg_Rrf2"/>
</dbReference>
<evidence type="ECO:0000256" key="1">
    <source>
        <dbReference type="ARBA" id="ARBA00023125"/>
    </source>
</evidence>
<accession>C8PGK4</accession>
<dbReference type="OrthoDB" id="9800519at2"/>
<dbReference type="GO" id="GO:0003677">
    <property type="term" value="F:DNA binding"/>
    <property type="evidence" value="ECO:0007669"/>
    <property type="project" value="UniProtKB-KW"/>
</dbReference>
<reference evidence="2 3" key="1">
    <citation type="submission" date="2009-07" db="EMBL/GenBank/DDBJ databases">
        <authorList>
            <person name="Madupu R."/>
            <person name="Sebastian Y."/>
            <person name="Durkin A.S."/>
            <person name="Torralba M."/>
            <person name="Methe B."/>
            <person name="Sutton G.G."/>
            <person name="Strausberg R.L."/>
            <person name="Nelson K.E."/>
        </authorList>
    </citation>
    <scope>NUCLEOTIDE SEQUENCE [LARGE SCALE GENOMIC DNA]</scope>
    <source>
        <strain evidence="2 3">RM3268</strain>
    </source>
</reference>
<dbReference type="PANTHER" id="PTHR33221">
    <property type="entry name" value="WINGED HELIX-TURN-HELIX TRANSCRIPTIONAL REGULATOR, RRF2 FAMILY"/>
    <property type="match status" value="1"/>
</dbReference>
<evidence type="ECO:0000313" key="2">
    <source>
        <dbReference type="EMBL" id="EEV18242.1"/>
    </source>
</evidence>
<dbReference type="eggNOG" id="COG1959">
    <property type="taxonomic scope" value="Bacteria"/>
</dbReference>
<dbReference type="GO" id="GO:0005829">
    <property type="term" value="C:cytosol"/>
    <property type="evidence" value="ECO:0007669"/>
    <property type="project" value="TreeGrafter"/>
</dbReference>
<dbReference type="AlphaFoldDB" id="C8PGK4"/>
<dbReference type="Pfam" id="PF02082">
    <property type="entry name" value="Rrf2"/>
    <property type="match status" value="1"/>
</dbReference>
<dbReference type="Gene3D" id="1.10.10.10">
    <property type="entry name" value="Winged helix-like DNA-binding domain superfamily/Winged helix DNA-binding domain"/>
    <property type="match status" value="1"/>
</dbReference>
<dbReference type="PANTHER" id="PTHR33221:SF5">
    <property type="entry name" value="HTH-TYPE TRANSCRIPTIONAL REGULATOR ISCR"/>
    <property type="match status" value="1"/>
</dbReference>
<keyword evidence="3" id="KW-1185">Reference proteome</keyword>